<reference evidence="2" key="2">
    <citation type="submission" date="2022-01" db="EMBL/GenBank/DDBJ databases">
        <authorList>
            <person name="Yamashiro T."/>
            <person name="Shiraishi A."/>
            <person name="Satake H."/>
            <person name="Nakayama K."/>
        </authorList>
    </citation>
    <scope>NUCLEOTIDE SEQUENCE</scope>
</reference>
<gene>
    <name evidence="2" type="ORF">Tco_1045849</name>
</gene>
<feature type="region of interest" description="Disordered" evidence="1">
    <location>
        <begin position="131"/>
        <end position="215"/>
    </location>
</feature>
<evidence type="ECO:0000256" key="1">
    <source>
        <dbReference type="SAM" id="MobiDB-lite"/>
    </source>
</evidence>
<name>A0ABQ5GV02_9ASTR</name>
<keyword evidence="3" id="KW-1185">Reference proteome</keyword>
<feature type="compositionally biased region" description="Basic and acidic residues" evidence="1">
    <location>
        <begin position="184"/>
        <end position="214"/>
    </location>
</feature>
<feature type="compositionally biased region" description="Basic and acidic residues" evidence="1">
    <location>
        <begin position="162"/>
        <end position="176"/>
    </location>
</feature>
<accession>A0ABQ5GV02</accession>
<sequence>EEEVDELYRDVNVNLEGRDTEMIDASPTIIQTTQVIEDTHVIITPVNPKGQQQSSSVSSAIVSNMLNSSPDTDQVKEHVKAQVSKILLKVKKTVNEQLEVEVMTCSSNESKTSHAIAANLSELELKKIPIDKMESNKCRDDEDKDEKPSTGSNQGSKRRKAGKELESASAPKEKTSKTTGKSTEGSKSHHKSADKFAQAEEPMHTAKDLEEPAHQEFVTGDIEDKLDEETSQRPNWFQKPAKPPTPDHDWNKTLPAAHGPIQPWLTILAQKEDTRESFNELMDNPLDFSAFIMKRLKVDTLTLELLAGLTFKLMKGSCKSQQYPHDLCKPLPLIPNSRGRQVIPFDHFINNDLAYLSGGVSSRKYTNSVTKTKAADYGHIKWIEDLVLNRMESARDVYSKRRIIAVTKLQIVKWHNYKHLDWITVRRDDDKLYKFKEGNFNRLRVQDIEDMLLLLVQGNLTNLTVEERLAFNVSLSDLKRREAYTAYSNPICFIYQNKDKKNRLMRIDELHKFSDGTLNDVQTALNDRLKGIHMKY</sequence>
<reference evidence="2" key="1">
    <citation type="journal article" date="2022" name="Int. J. Mol. Sci.">
        <title>Draft Genome of Tanacetum Coccineum: Genomic Comparison of Closely Related Tanacetum-Family Plants.</title>
        <authorList>
            <person name="Yamashiro T."/>
            <person name="Shiraishi A."/>
            <person name="Nakayama K."/>
            <person name="Satake H."/>
        </authorList>
    </citation>
    <scope>NUCLEOTIDE SEQUENCE</scope>
</reference>
<evidence type="ECO:0000313" key="3">
    <source>
        <dbReference type="Proteomes" id="UP001151760"/>
    </source>
</evidence>
<dbReference type="EMBL" id="BQNB010018870">
    <property type="protein sequence ID" value="GJT79124.1"/>
    <property type="molecule type" value="Genomic_DNA"/>
</dbReference>
<protein>
    <submittedName>
        <fullName evidence="2">Uncharacterized protein</fullName>
    </submittedName>
</protein>
<organism evidence="2 3">
    <name type="scientific">Tanacetum coccineum</name>
    <dbReference type="NCBI Taxonomy" id="301880"/>
    <lineage>
        <taxon>Eukaryota</taxon>
        <taxon>Viridiplantae</taxon>
        <taxon>Streptophyta</taxon>
        <taxon>Embryophyta</taxon>
        <taxon>Tracheophyta</taxon>
        <taxon>Spermatophyta</taxon>
        <taxon>Magnoliopsida</taxon>
        <taxon>eudicotyledons</taxon>
        <taxon>Gunneridae</taxon>
        <taxon>Pentapetalae</taxon>
        <taxon>asterids</taxon>
        <taxon>campanulids</taxon>
        <taxon>Asterales</taxon>
        <taxon>Asteraceae</taxon>
        <taxon>Asteroideae</taxon>
        <taxon>Anthemideae</taxon>
        <taxon>Anthemidinae</taxon>
        <taxon>Tanacetum</taxon>
    </lineage>
</organism>
<proteinExistence type="predicted"/>
<feature type="non-terminal residue" evidence="2">
    <location>
        <position position="1"/>
    </location>
</feature>
<dbReference type="Proteomes" id="UP001151760">
    <property type="component" value="Unassembled WGS sequence"/>
</dbReference>
<feature type="compositionally biased region" description="Basic and acidic residues" evidence="1">
    <location>
        <begin position="131"/>
        <end position="148"/>
    </location>
</feature>
<evidence type="ECO:0000313" key="2">
    <source>
        <dbReference type="EMBL" id="GJT79124.1"/>
    </source>
</evidence>
<comment type="caution">
    <text evidence="2">The sequence shown here is derived from an EMBL/GenBank/DDBJ whole genome shotgun (WGS) entry which is preliminary data.</text>
</comment>